<protein>
    <recommendedName>
        <fullName evidence="4">DUF202 domain-containing protein</fullName>
    </recommendedName>
</protein>
<sequence length="152" mass="17934">MSEKSFFDRLVLCSDHGRVEFLNYLRNLLMIAAILGVAIAMFRLKRMSISEQMFYIVPIILVCLYAFHANLQLLINRCFGYLMEENRQIRLKLKLGNFHAREINKSILKHIWKNRRIEWLEALFAPFFSLGSMLIILTWAALYSDVLFKALK</sequence>
<feature type="transmembrane region" description="Helical" evidence="1">
    <location>
        <begin position="54"/>
        <end position="75"/>
    </location>
</feature>
<gene>
    <name evidence="2" type="ORF">PZA18_20370</name>
</gene>
<dbReference type="EMBL" id="JARRAF010000037">
    <property type="protein sequence ID" value="MDK2126398.1"/>
    <property type="molecule type" value="Genomic_DNA"/>
</dbReference>
<evidence type="ECO:0000313" key="3">
    <source>
        <dbReference type="Proteomes" id="UP001172778"/>
    </source>
</evidence>
<evidence type="ECO:0000313" key="2">
    <source>
        <dbReference type="EMBL" id="MDK2126398.1"/>
    </source>
</evidence>
<feature type="transmembrane region" description="Helical" evidence="1">
    <location>
        <begin position="122"/>
        <end position="143"/>
    </location>
</feature>
<reference evidence="2" key="1">
    <citation type="submission" date="2023-03" db="EMBL/GenBank/DDBJ databases">
        <title>Chitinimonas shenzhenensis gen. nov., sp. nov., a novel member of family Burkholderiaceae isolated from activated sludge collected in Shen Zhen, China.</title>
        <authorList>
            <person name="Wang X."/>
        </authorList>
    </citation>
    <scope>NUCLEOTIDE SEQUENCE</scope>
    <source>
        <strain evidence="2">DQS-5</strain>
    </source>
</reference>
<name>A0ABT7E4V1_9NEIS</name>
<organism evidence="2 3">
    <name type="scientific">Parachitinimonas caeni</name>
    <dbReference type="NCBI Taxonomy" id="3031301"/>
    <lineage>
        <taxon>Bacteria</taxon>
        <taxon>Pseudomonadati</taxon>
        <taxon>Pseudomonadota</taxon>
        <taxon>Betaproteobacteria</taxon>
        <taxon>Neisseriales</taxon>
        <taxon>Chitinibacteraceae</taxon>
        <taxon>Parachitinimonas</taxon>
    </lineage>
</organism>
<feature type="transmembrane region" description="Helical" evidence="1">
    <location>
        <begin position="24"/>
        <end position="42"/>
    </location>
</feature>
<comment type="caution">
    <text evidence="2">The sequence shown here is derived from an EMBL/GenBank/DDBJ whole genome shotgun (WGS) entry which is preliminary data.</text>
</comment>
<keyword evidence="1" id="KW-0472">Membrane</keyword>
<dbReference type="Proteomes" id="UP001172778">
    <property type="component" value="Unassembled WGS sequence"/>
</dbReference>
<evidence type="ECO:0008006" key="4">
    <source>
        <dbReference type="Google" id="ProtNLM"/>
    </source>
</evidence>
<keyword evidence="1" id="KW-1133">Transmembrane helix</keyword>
<keyword evidence="3" id="KW-1185">Reference proteome</keyword>
<proteinExistence type="predicted"/>
<evidence type="ECO:0000256" key="1">
    <source>
        <dbReference type="SAM" id="Phobius"/>
    </source>
</evidence>
<accession>A0ABT7E4V1</accession>
<keyword evidence="1" id="KW-0812">Transmembrane</keyword>
<dbReference type="RefSeq" id="WP_284102717.1">
    <property type="nucleotide sequence ID" value="NZ_JARRAF010000037.1"/>
</dbReference>